<dbReference type="PROSITE" id="PS51257">
    <property type="entry name" value="PROKAR_LIPOPROTEIN"/>
    <property type="match status" value="1"/>
</dbReference>
<organism evidence="2 3">
    <name type="scientific">Pelobium manganitolerans</name>
    <dbReference type="NCBI Taxonomy" id="1842495"/>
    <lineage>
        <taxon>Bacteria</taxon>
        <taxon>Pseudomonadati</taxon>
        <taxon>Bacteroidota</taxon>
        <taxon>Sphingobacteriia</taxon>
        <taxon>Sphingobacteriales</taxon>
        <taxon>Sphingobacteriaceae</taxon>
        <taxon>Pelobium</taxon>
    </lineage>
</organism>
<dbReference type="Proteomes" id="UP000283433">
    <property type="component" value="Unassembled WGS sequence"/>
</dbReference>
<evidence type="ECO:0000313" key="2">
    <source>
        <dbReference type="EMBL" id="RKD17027.1"/>
    </source>
</evidence>
<dbReference type="SUPFAM" id="SSF56935">
    <property type="entry name" value="Porins"/>
    <property type="match status" value="1"/>
</dbReference>
<accession>A0A419S6Q3</accession>
<dbReference type="AlphaFoldDB" id="A0A419S6Q3"/>
<keyword evidence="1" id="KW-0732">Signal</keyword>
<name>A0A419S6Q3_9SPHI</name>
<dbReference type="RefSeq" id="WP_120181218.1">
    <property type="nucleotide sequence ID" value="NZ_MBTA01000012.1"/>
</dbReference>
<evidence type="ECO:0000256" key="1">
    <source>
        <dbReference type="SAM" id="SignalP"/>
    </source>
</evidence>
<gene>
    <name evidence="2" type="ORF">BCY91_02425</name>
</gene>
<proteinExistence type="predicted"/>
<evidence type="ECO:0008006" key="4">
    <source>
        <dbReference type="Google" id="ProtNLM"/>
    </source>
</evidence>
<keyword evidence="3" id="KW-1185">Reference proteome</keyword>
<comment type="caution">
    <text evidence="2">The sequence shown here is derived from an EMBL/GenBank/DDBJ whole genome shotgun (WGS) entry which is preliminary data.</text>
</comment>
<dbReference type="EMBL" id="MBTA01000012">
    <property type="protein sequence ID" value="RKD17027.1"/>
    <property type="molecule type" value="Genomic_DNA"/>
</dbReference>
<dbReference type="OrthoDB" id="638836at2"/>
<reference evidence="2 3" key="1">
    <citation type="submission" date="2016-07" db="EMBL/GenBank/DDBJ databases">
        <title>Genome of Pelobium manganitolerans.</title>
        <authorList>
            <person name="Wu S."/>
            <person name="Wang G."/>
        </authorList>
    </citation>
    <scope>NUCLEOTIDE SEQUENCE [LARGE SCALE GENOMIC DNA]</scope>
    <source>
        <strain evidence="2 3">YS-25</strain>
    </source>
</reference>
<evidence type="ECO:0000313" key="3">
    <source>
        <dbReference type="Proteomes" id="UP000283433"/>
    </source>
</evidence>
<feature type="chain" id="PRO_5019552158" description="Porin" evidence="1">
    <location>
        <begin position="26"/>
        <end position="440"/>
    </location>
</feature>
<feature type="signal peptide" evidence="1">
    <location>
        <begin position="1"/>
        <end position="25"/>
    </location>
</feature>
<sequence>MKTKLQILAGSAIVLACLGGQIAQAQTQVANVRPYDKSGINVFEAPKDSAAVFNGLKVKFGAGFTQSFQGLKHENKAGGLYKMSPGFNTANANLYMDVQLADGILLNLTSYLSSRHHNETWVKGGYIQFDKLPFKGEVWDNIMKYATLKVGHMEINYGDQHFRRSDGGQTIYNPFVENYIMDAFTTEIGGELLLRKGIFFGVVGVTNGMIKGNIDSLVATPQDNNIHKSPAVLAKLGLDKQINPDLRVRLAASYYNNSSSGSQTLYGGDRTGSNYFMAMEKAGGTYAANAFSGRYNPGFTKKVEAFQLNAFGKYQGLELFGTYEAANGRTKAETAERDAKQYAIDAIYRFGKAEDVFIGVRYNALTARPANVAAAGTSPAITYTDDVKIDRIAFGAGWFLTKNILLKGEYVKQQYKDFPVADYRNGGEFSGYVIQAVVGF</sequence>
<protein>
    <recommendedName>
        <fullName evidence="4">Porin</fullName>
    </recommendedName>
</protein>